<dbReference type="AlphaFoldDB" id="A0A1H9YWW4"/>
<reference evidence="3 4" key="1">
    <citation type="submission" date="2016-10" db="EMBL/GenBank/DDBJ databases">
        <authorList>
            <person name="de Groot N.N."/>
        </authorList>
    </citation>
    <scope>NUCLEOTIDE SEQUENCE [LARGE SCALE GENOMIC DNA]</scope>
    <source>
        <strain evidence="3 4">DSM 1801</strain>
    </source>
</reference>
<keyword evidence="1" id="KW-1133">Transmembrane helix</keyword>
<evidence type="ECO:0000259" key="2">
    <source>
        <dbReference type="Pfam" id="PF12733"/>
    </source>
</evidence>
<evidence type="ECO:0000313" key="3">
    <source>
        <dbReference type="EMBL" id="SES73702.1"/>
    </source>
</evidence>
<sequence length="405" mass="44717">MKQRISKRLHIMFVGIACALLFSMGIKMSFPVKAASATLTFSAEKRTVTVGDVFYVVLVLDSGENIGGFEGYISYDSEIAEFDTGGKFVNGGEGLLRINDVDSTEASTTKKYSLKFKAKKTGECVFDTSEAPAVYNEAGEDLSVSSNKLSISVHKSKSLSSNNRLAKLMISPGELNQEYSNDITAYKTEVPYENDMLFISAVPEREDAAVTVEGNEDLKPGKNFVHVVVTAPSGDKRDVQIEVTRLEEGASQAADIEKAETGLVLSKDKENNLVLSDKHIYTAAKLEDDSAIPAFYEKSELTLEGEKLEAYVLSRDQGNEFVLLYLTNEKGNTGFYKYDRVEKTIQRYEQENSIKDKEKPLGPEKEKTGKAPVSISLVAVLGIIILVLVIYSVIITMKNKNRREK</sequence>
<dbReference type="Proteomes" id="UP000199800">
    <property type="component" value="Unassembled WGS sequence"/>
</dbReference>
<keyword evidence="4" id="KW-1185">Reference proteome</keyword>
<keyword evidence="1" id="KW-0472">Membrane</keyword>
<dbReference type="Pfam" id="PF12733">
    <property type="entry name" value="Cadherin-like"/>
    <property type="match status" value="1"/>
</dbReference>
<dbReference type="CDD" id="cd08547">
    <property type="entry name" value="Type_II_cohesin"/>
    <property type="match status" value="1"/>
</dbReference>
<gene>
    <name evidence="3" type="ORF">SAMN04487772_102235</name>
</gene>
<accession>A0A1H9YWW4</accession>
<evidence type="ECO:0000313" key="4">
    <source>
        <dbReference type="Proteomes" id="UP000199800"/>
    </source>
</evidence>
<dbReference type="EMBL" id="FOHN01000002">
    <property type="protein sequence ID" value="SES73702.1"/>
    <property type="molecule type" value="Genomic_DNA"/>
</dbReference>
<proteinExistence type="predicted"/>
<name>A0A1H9YWW4_9FIRM</name>
<dbReference type="STRING" id="29364.SAMN04487772_102235"/>
<feature type="transmembrane region" description="Helical" evidence="1">
    <location>
        <begin position="373"/>
        <end position="395"/>
    </location>
</feature>
<organism evidence="3 4">
    <name type="scientific">[Clostridium] polysaccharolyticum</name>
    <dbReference type="NCBI Taxonomy" id="29364"/>
    <lineage>
        <taxon>Bacteria</taxon>
        <taxon>Bacillati</taxon>
        <taxon>Bacillota</taxon>
        <taxon>Clostridia</taxon>
        <taxon>Lachnospirales</taxon>
        <taxon>Lachnospiraceae</taxon>
    </lineage>
</organism>
<protein>
    <recommendedName>
        <fullName evidence="2">Cadherin-like beta-sandwich-like domain-containing protein</fullName>
    </recommendedName>
</protein>
<feature type="domain" description="Cadherin-like beta-sandwich-like" evidence="2">
    <location>
        <begin position="171"/>
        <end position="245"/>
    </location>
</feature>
<evidence type="ECO:0000256" key="1">
    <source>
        <dbReference type="SAM" id="Phobius"/>
    </source>
</evidence>
<dbReference type="InterPro" id="IPR025883">
    <property type="entry name" value="Cadherin-like_domain"/>
</dbReference>
<dbReference type="RefSeq" id="WP_092475885.1">
    <property type="nucleotide sequence ID" value="NZ_FOHN01000002.1"/>
</dbReference>
<keyword evidence="1" id="KW-0812">Transmembrane</keyword>
<dbReference type="OrthoDB" id="2020989at2"/>